<dbReference type="RefSeq" id="WP_104849320.1">
    <property type="nucleotide sequence ID" value="NZ_PKOZ01000004.1"/>
</dbReference>
<comment type="subcellular location">
    <subcellularLocation>
        <location evidence="1">Membrane</location>
        <topology evidence="1">Multi-pass membrane protein</topology>
    </subcellularLocation>
</comment>
<dbReference type="CDD" id="cd12827">
    <property type="entry name" value="EcCorA_ZntB-like_u2"/>
    <property type="match status" value="1"/>
</dbReference>
<keyword evidence="3 6" id="KW-0812">Transmembrane</keyword>
<dbReference type="PANTHER" id="PTHR47891">
    <property type="entry name" value="TRANSPORTER-RELATED"/>
    <property type="match status" value="1"/>
</dbReference>
<evidence type="ECO:0000313" key="8">
    <source>
        <dbReference type="Proteomes" id="UP000239663"/>
    </source>
</evidence>
<name>A0A2S7N0M1_9BACI</name>
<keyword evidence="8" id="KW-1185">Reference proteome</keyword>
<evidence type="ECO:0000256" key="2">
    <source>
        <dbReference type="ARBA" id="ARBA00009765"/>
    </source>
</evidence>
<evidence type="ECO:0000256" key="3">
    <source>
        <dbReference type="ARBA" id="ARBA00022692"/>
    </source>
</evidence>
<dbReference type="SUPFAM" id="SSF143865">
    <property type="entry name" value="CorA soluble domain-like"/>
    <property type="match status" value="1"/>
</dbReference>
<dbReference type="InterPro" id="IPR047199">
    <property type="entry name" value="CorA-like"/>
</dbReference>
<feature type="transmembrane region" description="Helical" evidence="6">
    <location>
        <begin position="255"/>
        <end position="274"/>
    </location>
</feature>
<dbReference type="Proteomes" id="UP000239663">
    <property type="component" value="Unassembled WGS sequence"/>
</dbReference>
<keyword evidence="5 6" id="KW-0472">Membrane</keyword>
<proteinExistence type="inferred from homology"/>
<protein>
    <submittedName>
        <fullName evidence="7">Magnesium transporter</fullName>
    </submittedName>
</protein>
<dbReference type="InterPro" id="IPR045861">
    <property type="entry name" value="CorA_cytoplasmic_dom"/>
</dbReference>
<dbReference type="InterPro" id="IPR045863">
    <property type="entry name" value="CorA_TM1_TM2"/>
</dbReference>
<sequence>MLEYYITDSANTLQKIDKLEKGCWVNMVAPSESEIKLISERLNIPEDFIKDPLDDEERSRLEKEDNHVLIIVDFPYIIYDDSGFPVYETLPIGLIVTEECFITISLIENPIIMDFINKKIKGFFTYKKTRFALQILFHISTYYLRYLKQINRKTDDIEKELHQSMKNEELYAFLSLEKSLVYFTTSLKSNKIVLQKMLRLNHLKMYEEDKDLLEDVIIENTQAIEMAETYHSILTSMMNTFASVISNNLNIVMKFLTSITIILSFPTIVASIYGMNVDLPYQNNPYAFVGVIFVALLLSSITTIIFWKKKYF</sequence>
<dbReference type="PANTHER" id="PTHR47891:SF2">
    <property type="entry name" value="MAGNESIUM AND COBALT TRANSPORTER"/>
    <property type="match status" value="1"/>
</dbReference>
<dbReference type="SUPFAM" id="SSF144083">
    <property type="entry name" value="Magnesium transport protein CorA, transmembrane region"/>
    <property type="match status" value="1"/>
</dbReference>
<reference evidence="7 8" key="1">
    <citation type="submission" date="2017-12" db="EMBL/GenBank/DDBJ databases">
        <title>Taxonomic description and draft genome of Pradoshia cofamensis Gen. nov., sp. nov., a thermotolerant bacillale isolated from anterior gut of earthworm Eisenia fetida.</title>
        <authorList>
            <person name="Saha T."/>
            <person name="Chakraborty R."/>
        </authorList>
    </citation>
    <scope>NUCLEOTIDE SEQUENCE [LARGE SCALE GENOMIC DNA]</scope>
    <source>
        <strain evidence="7 8">EAG3</strain>
    </source>
</reference>
<evidence type="ECO:0000256" key="4">
    <source>
        <dbReference type="ARBA" id="ARBA00022989"/>
    </source>
</evidence>
<comment type="caution">
    <text evidence="7">The sequence shown here is derived from an EMBL/GenBank/DDBJ whole genome shotgun (WGS) entry which is preliminary data.</text>
</comment>
<dbReference type="Pfam" id="PF01544">
    <property type="entry name" value="CorA"/>
    <property type="match status" value="1"/>
</dbReference>
<dbReference type="OrthoDB" id="9803416at2"/>
<dbReference type="AlphaFoldDB" id="A0A2S7N0M1"/>
<dbReference type="InterPro" id="IPR002523">
    <property type="entry name" value="MgTranspt_CorA/ZnTranspt_ZntB"/>
</dbReference>
<dbReference type="Gene3D" id="3.30.460.20">
    <property type="entry name" value="CorA soluble domain-like"/>
    <property type="match status" value="1"/>
</dbReference>
<evidence type="ECO:0000256" key="5">
    <source>
        <dbReference type="ARBA" id="ARBA00023136"/>
    </source>
</evidence>
<gene>
    <name evidence="7" type="ORF">CYL18_09805</name>
</gene>
<evidence type="ECO:0000256" key="1">
    <source>
        <dbReference type="ARBA" id="ARBA00004141"/>
    </source>
</evidence>
<evidence type="ECO:0000256" key="6">
    <source>
        <dbReference type="SAM" id="Phobius"/>
    </source>
</evidence>
<dbReference type="GO" id="GO:0046873">
    <property type="term" value="F:metal ion transmembrane transporter activity"/>
    <property type="evidence" value="ECO:0007669"/>
    <property type="project" value="InterPro"/>
</dbReference>
<evidence type="ECO:0000313" key="7">
    <source>
        <dbReference type="EMBL" id="PQD95566.1"/>
    </source>
</evidence>
<feature type="transmembrane region" description="Helical" evidence="6">
    <location>
        <begin position="286"/>
        <end position="307"/>
    </location>
</feature>
<accession>A0A2S7N0M1</accession>
<organism evidence="7 8">
    <name type="scientific">Pradoshia eiseniae</name>
    <dbReference type="NCBI Taxonomy" id="2064768"/>
    <lineage>
        <taxon>Bacteria</taxon>
        <taxon>Bacillati</taxon>
        <taxon>Bacillota</taxon>
        <taxon>Bacilli</taxon>
        <taxon>Bacillales</taxon>
        <taxon>Bacillaceae</taxon>
        <taxon>Pradoshia</taxon>
    </lineage>
</organism>
<dbReference type="GO" id="GO:0016020">
    <property type="term" value="C:membrane"/>
    <property type="evidence" value="ECO:0007669"/>
    <property type="project" value="UniProtKB-SubCell"/>
</dbReference>
<dbReference type="EMBL" id="PKOZ01000004">
    <property type="protein sequence ID" value="PQD95566.1"/>
    <property type="molecule type" value="Genomic_DNA"/>
</dbReference>
<comment type="similarity">
    <text evidence="2">Belongs to the CorA metal ion transporter (MIT) (TC 1.A.35) family.</text>
</comment>
<keyword evidence="4 6" id="KW-1133">Transmembrane helix</keyword>
<dbReference type="Gene3D" id="1.20.58.340">
    <property type="entry name" value="Magnesium transport protein CorA, transmembrane region"/>
    <property type="match status" value="2"/>
</dbReference>